<dbReference type="InterPro" id="IPR027417">
    <property type="entry name" value="P-loop_NTPase"/>
</dbReference>
<feature type="repeat" description="WD" evidence="3">
    <location>
        <begin position="998"/>
        <end position="1039"/>
    </location>
</feature>
<dbReference type="PROSITE" id="PS50294">
    <property type="entry name" value="WD_REPEATS_REGION"/>
    <property type="match status" value="7"/>
</dbReference>
<evidence type="ECO:0000313" key="5">
    <source>
        <dbReference type="EMBL" id="KIM83660.1"/>
    </source>
</evidence>
<evidence type="ECO:0000256" key="2">
    <source>
        <dbReference type="ARBA" id="ARBA00022737"/>
    </source>
</evidence>
<dbReference type="AlphaFoldDB" id="A0A0C3FH37"/>
<dbReference type="SMART" id="SM00320">
    <property type="entry name" value="WD40"/>
    <property type="match status" value="7"/>
</dbReference>
<dbReference type="InterPro" id="IPR059179">
    <property type="entry name" value="MLKL-like_MCAfunc"/>
</dbReference>
<dbReference type="HOGENOM" id="CLU_000288_6_3_1"/>
<sequence length="1130" mass="126538">MLLKRVPDVMDPNPVKLGFNIAKIVLQIIDAVKDNIDTVDRRILSTVNQLHTMEEALDGWRSNNPAEEQGLELYKKTLEEEWKNLIDLQKQSLGRKIADHEGDKGRIAEIFERINQAREQLVVVTGLRVHKTVLAIQENFAKLLLEQLKASYVADHKYELEGEQRQFLRRAVCTPGTRVRILGDITRWANDTSSESQTVYWLFGLAGSGKSTIAYTIARRFEFASDADDTIVLGGNFFCSRQFEETRFANRIIRTIVYHLALRCKAFADALHDSGKLDTVHYNVRAQLESLLIGPWEKSQPADSSKSRHFLVVIDAVDEIDGQGGSEFLRDLLDVINKHRLRGLKFFATSRPDPNLVTHLESFGDKQFYRLEQVPIKEAQADITTYLNANLPDFVGRPEMEKLVAQAVGLFIYAATVVRYLAGYEPSEQKDRLDTLPLVSDSALPQTSEEETPLLDRLYCQVLSDALRSFKGVHFTHRLHILHTFLCSAERTSTTVVAKLLFPPDKNETNPAFSKTKIADKVLVSLYAVLYTENDKVLSYHKSFTDFMFNQHRAKEFWCDQAKHHSFLADCCFRVMANGLKFNIANITTSFVLDRDNSALPDAVKQNVPPVLSYSCRNWDHHVSAVASTESDVLRGTLSKFLQLRVLFWIEVMNLLGSRGLCDRMLRTACKWVTNNDLALGEDFAEAASFALYFSGSEAALSTPHLYISALATWHRDLQPCREWRSHFPRIPCFTNMLQGGMPLMTLRVESPVWGVGFSSDDRRIVSGSDDKSVRVWDASTGEMLKVLEGHTDYVRSVAFSSNDRHIVSGSNDKSVRVWDASTGEMLKVLEGHTDNVTSVAFSSDDRHVVSGSDDKSVRVRDASTGEMLKVLEGHTDNVRSVAFSSDDRRIVSGSIDKSVRVWDASTGEMLKVLEGHTDNVRSVAFSSDDRCIVSGSNNKSVRVWDASTGEMLKMLEGHTACVRSVAFSSDDRCIVSGSDNKSVRVWDASMGKMLKVLEGHTTCVRSVTFLSDDRCIVSSSMDNSVQVWDVSTGGVIAGSNDKSVHLSVVPTTQQKSLKYIRQKTEDSSGYQRHTGWLLSSEGEHYLMFVPLSASLPDSSNILTLPRSYAASVDFTSSALGPAWCNCFFS</sequence>
<dbReference type="SMART" id="SM00564">
    <property type="entry name" value="PQQ"/>
    <property type="match status" value="4"/>
</dbReference>
<dbReference type="PROSITE" id="PS50082">
    <property type="entry name" value="WD_REPEATS_2"/>
    <property type="match status" value="7"/>
</dbReference>
<evidence type="ECO:0000259" key="4">
    <source>
        <dbReference type="Pfam" id="PF24883"/>
    </source>
</evidence>
<reference evidence="6" key="2">
    <citation type="submission" date="2015-01" db="EMBL/GenBank/DDBJ databases">
        <title>Evolutionary Origins and Diversification of the Mycorrhizal Mutualists.</title>
        <authorList>
            <consortium name="DOE Joint Genome Institute"/>
            <consortium name="Mycorrhizal Genomics Consortium"/>
            <person name="Kohler A."/>
            <person name="Kuo A."/>
            <person name="Nagy L.G."/>
            <person name="Floudas D."/>
            <person name="Copeland A."/>
            <person name="Barry K.W."/>
            <person name="Cichocki N."/>
            <person name="Veneault-Fourrey C."/>
            <person name="LaButti K."/>
            <person name="Lindquist E.A."/>
            <person name="Lipzen A."/>
            <person name="Lundell T."/>
            <person name="Morin E."/>
            <person name="Murat C."/>
            <person name="Riley R."/>
            <person name="Ohm R."/>
            <person name="Sun H."/>
            <person name="Tunlid A."/>
            <person name="Henrissat B."/>
            <person name="Grigoriev I.V."/>
            <person name="Hibbett D.S."/>
            <person name="Martin F."/>
        </authorList>
    </citation>
    <scope>NUCLEOTIDE SEQUENCE [LARGE SCALE GENOMIC DNA]</scope>
    <source>
        <strain evidence="6">F 1598</strain>
    </source>
</reference>
<accession>A0A0C3FH37</accession>
<feature type="repeat" description="WD" evidence="3">
    <location>
        <begin position="750"/>
        <end position="787"/>
    </location>
</feature>
<dbReference type="Pfam" id="PF00400">
    <property type="entry name" value="WD40"/>
    <property type="match status" value="7"/>
</dbReference>
<dbReference type="PANTHER" id="PTHR19848">
    <property type="entry name" value="WD40 REPEAT PROTEIN"/>
    <property type="match status" value="1"/>
</dbReference>
<feature type="domain" description="Nephrocystin 3-like N-terminal" evidence="4">
    <location>
        <begin position="185"/>
        <end position="351"/>
    </location>
</feature>
<reference evidence="5 6" key="1">
    <citation type="submission" date="2014-04" db="EMBL/GenBank/DDBJ databases">
        <authorList>
            <consortium name="DOE Joint Genome Institute"/>
            <person name="Kuo A."/>
            <person name="Tarkka M."/>
            <person name="Buscot F."/>
            <person name="Kohler A."/>
            <person name="Nagy L.G."/>
            <person name="Floudas D."/>
            <person name="Copeland A."/>
            <person name="Barry K.W."/>
            <person name="Cichocki N."/>
            <person name="Veneault-Fourrey C."/>
            <person name="LaButti K."/>
            <person name="Lindquist E.A."/>
            <person name="Lipzen A."/>
            <person name="Lundell T."/>
            <person name="Morin E."/>
            <person name="Murat C."/>
            <person name="Sun H."/>
            <person name="Tunlid A."/>
            <person name="Henrissat B."/>
            <person name="Grigoriev I.V."/>
            <person name="Hibbett D.S."/>
            <person name="Martin F."/>
            <person name="Nordberg H.P."/>
            <person name="Cantor M.N."/>
            <person name="Hua S.X."/>
        </authorList>
    </citation>
    <scope>NUCLEOTIDE SEQUENCE [LARGE SCALE GENOMIC DNA]</scope>
    <source>
        <strain evidence="5 6">F 1598</strain>
    </source>
</reference>
<protein>
    <recommendedName>
        <fullName evidence="4">Nephrocystin 3-like N-terminal domain-containing protein</fullName>
    </recommendedName>
</protein>
<evidence type="ECO:0000313" key="6">
    <source>
        <dbReference type="Proteomes" id="UP000054166"/>
    </source>
</evidence>
<feature type="repeat" description="WD" evidence="3">
    <location>
        <begin position="956"/>
        <end position="997"/>
    </location>
</feature>
<dbReference type="InterPro" id="IPR036322">
    <property type="entry name" value="WD40_repeat_dom_sf"/>
</dbReference>
<name>A0A0C3FH37_PILCF</name>
<dbReference type="PANTHER" id="PTHR19848:SF8">
    <property type="entry name" value="F-BOX AND WD REPEAT DOMAIN CONTAINING 7"/>
    <property type="match status" value="1"/>
</dbReference>
<dbReference type="InParanoid" id="A0A0C3FH37"/>
<feature type="repeat" description="WD" evidence="3">
    <location>
        <begin position="872"/>
        <end position="913"/>
    </location>
</feature>
<dbReference type="InterPro" id="IPR020472">
    <property type="entry name" value="WD40_PAC1"/>
</dbReference>
<keyword evidence="2" id="KW-0677">Repeat</keyword>
<feature type="repeat" description="WD" evidence="3">
    <location>
        <begin position="788"/>
        <end position="829"/>
    </location>
</feature>
<feature type="repeat" description="WD" evidence="3">
    <location>
        <begin position="914"/>
        <end position="955"/>
    </location>
</feature>
<evidence type="ECO:0000256" key="1">
    <source>
        <dbReference type="ARBA" id="ARBA00022574"/>
    </source>
</evidence>
<dbReference type="Gene3D" id="3.40.50.300">
    <property type="entry name" value="P-loop containing nucleotide triphosphate hydrolases"/>
    <property type="match status" value="1"/>
</dbReference>
<dbReference type="Gene3D" id="2.130.10.10">
    <property type="entry name" value="YVTN repeat-like/Quinoprotein amine dehydrogenase"/>
    <property type="match status" value="3"/>
</dbReference>
<dbReference type="PRINTS" id="PR00320">
    <property type="entry name" value="GPROTEINBRPT"/>
</dbReference>
<dbReference type="SUPFAM" id="SSF52540">
    <property type="entry name" value="P-loop containing nucleoside triphosphate hydrolases"/>
    <property type="match status" value="1"/>
</dbReference>
<dbReference type="InterPro" id="IPR019775">
    <property type="entry name" value="WD40_repeat_CS"/>
</dbReference>
<dbReference type="PROSITE" id="PS00678">
    <property type="entry name" value="WD_REPEATS_1"/>
    <property type="match status" value="5"/>
</dbReference>
<organism evidence="5 6">
    <name type="scientific">Piloderma croceum (strain F 1598)</name>
    <dbReference type="NCBI Taxonomy" id="765440"/>
    <lineage>
        <taxon>Eukaryota</taxon>
        <taxon>Fungi</taxon>
        <taxon>Dikarya</taxon>
        <taxon>Basidiomycota</taxon>
        <taxon>Agaricomycotina</taxon>
        <taxon>Agaricomycetes</taxon>
        <taxon>Agaricomycetidae</taxon>
        <taxon>Atheliales</taxon>
        <taxon>Atheliaceae</taxon>
        <taxon>Piloderma</taxon>
    </lineage>
</organism>
<keyword evidence="6" id="KW-1185">Reference proteome</keyword>
<dbReference type="Pfam" id="PF24883">
    <property type="entry name" value="NPHP3_N"/>
    <property type="match status" value="1"/>
</dbReference>
<proteinExistence type="predicted"/>
<dbReference type="STRING" id="765440.A0A0C3FH37"/>
<evidence type="ECO:0000256" key="3">
    <source>
        <dbReference type="PROSITE-ProRule" id="PRU00221"/>
    </source>
</evidence>
<dbReference type="InterPro" id="IPR015943">
    <property type="entry name" value="WD40/YVTN_repeat-like_dom_sf"/>
</dbReference>
<gene>
    <name evidence="5" type="ORF">PILCRDRAFT_432667</name>
</gene>
<dbReference type="CDD" id="cd21037">
    <property type="entry name" value="MLKL_NTD"/>
    <property type="match status" value="1"/>
</dbReference>
<dbReference type="Proteomes" id="UP000054166">
    <property type="component" value="Unassembled WGS sequence"/>
</dbReference>
<keyword evidence="1 3" id="KW-0853">WD repeat</keyword>
<dbReference type="OrthoDB" id="3266532at2759"/>
<dbReference type="SUPFAM" id="SSF50978">
    <property type="entry name" value="WD40 repeat-like"/>
    <property type="match status" value="1"/>
</dbReference>
<feature type="repeat" description="WD" evidence="3">
    <location>
        <begin position="830"/>
        <end position="871"/>
    </location>
</feature>
<dbReference type="InterPro" id="IPR001680">
    <property type="entry name" value="WD40_rpt"/>
</dbReference>
<dbReference type="EMBL" id="KN832990">
    <property type="protein sequence ID" value="KIM83660.1"/>
    <property type="molecule type" value="Genomic_DNA"/>
</dbReference>
<dbReference type="InterPro" id="IPR056884">
    <property type="entry name" value="NPHP3-like_N"/>
</dbReference>
<dbReference type="CDD" id="cd00200">
    <property type="entry name" value="WD40"/>
    <property type="match status" value="1"/>
</dbReference>
<dbReference type="InterPro" id="IPR018391">
    <property type="entry name" value="PQQ_b-propeller_rpt"/>
</dbReference>